<dbReference type="EMBL" id="BNAJ01000004">
    <property type="protein sequence ID" value="GHF43583.1"/>
    <property type="molecule type" value="Genomic_DNA"/>
</dbReference>
<evidence type="ECO:0000313" key="1">
    <source>
        <dbReference type="EMBL" id="GHF43583.1"/>
    </source>
</evidence>
<dbReference type="PANTHER" id="PTHR37297">
    <property type="entry name" value="PROTEIN NRDI"/>
    <property type="match status" value="1"/>
</dbReference>
<evidence type="ECO:0000313" key="2">
    <source>
        <dbReference type="Proteomes" id="UP000619376"/>
    </source>
</evidence>
<dbReference type="Pfam" id="PF07972">
    <property type="entry name" value="Flavodoxin_NdrI"/>
    <property type="match status" value="1"/>
</dbReference>
<protein>
    <submittedName>
        <fullName evidence="1">Protein NrdI</fullName>
    </submittedName>
</protein>
<proteinExistence type="predicted"/>
<gene>
    <name evidence="1" type="primary">nrdI</name>
    <name evidence="1" type="ORF">GCM10017781_20030</name>
</gene>
<dbReference type="Gene3D" id="3.40.50.360">
    <property type="match status" value="1"/>
</dbReference>
<dbReference type="InterPro" id="IPR004465">
    <property type="entry name" value="RNR_NrdI"/>
</dbReference>
<sequence length="174" mass="18417">MQRVGVEERAGDVAPWLEVPGHADAGAVRPGGRMLLAYDSLTGNVRRLALDLAATLGAPLLDVRHPDSAAPGQPYLLLTYTFGRGQMPDSTRVFLEQHAPLLRGVVASGSYHWGQHFARAADVIAAAYGVPVVAKVDKGGSAADRQRVLSWIGAQRHGPHDVHAGGMTWNAGSN</sequence>
<name>A0ABQ3JLT6_9DEIO</name>
<organism evidence="1 2">
    <name type="scientific">Deinococcus metalli</name>
    <dbReference type="NCBI Taxonomy" id="1141878"/>
    <lineage>
        <taxon>Bacteria</taxon>
        <taxon>Thermotogati</taxon>
        <taxon>Deinococcota</taxon>
        <taxon>Deinococci</taxon>
        <taxon>Deinococcales</taxon>
        <taxon>Deinococcaceae</taxon>
        <taxon>Deinococcus</taxon>
    </lineage>
</organism>
<accession>A0ABQ3JLT6</accession>
<dbReference type="InterPro" id="IPR029039">
    <property type="entry name" value="Flavoprotein-like_sf"/>
</dbReference>
<dbReference type="PANTHER" id="PTHR37297:SF1">
    <property type="entry name" value="PROTEIN NRDI"/>
    <property type="match status" value="1"/>
</dbReference>
<dbReference type="Proteomes" id="UP000619376">
    <property type="component" value="Unassembled WGS sequence"/>
</dbReference>
<dbReference type="SUPFAM" id="SSF52218">
    <property type="entry name" value="Flavoproteins"/>
    <property type="match status" value="1"/>
</dbReference>
<reference evidence="2" key="1">
    <citation type="journal article" date="2019" name="Int. J. Syst. Evol. Microbiol.">
        <title>The Global Catalogue of Microorganisms (GCM) 10K type strain sequencing project: providing services to taxonomists for standard genome sequencing and annotation.</title>
        <authorList>
            <consortium name="The Broad Institute Genomics Platform"/>
            <consortium name="The Broad Institute Genome Sequencing Center for Infectious Disease"/>
            <person name="Wu L."/>
            <person name="Ma J."/>
        </authorList>
    </citation>
    <scope>NUCLEOTIDE SEQUENCE [LARGE SCALE GENOMIC DNA]</scope>
    <source>
        <strain evidence="2">CGMCC 1.18437</strain>
    </source>
</reference>
<keyword evidence="2" id="KW-1185">Reference proteome</keyword>
<comment type="caution">
    <text evidence="1">The sequence shown here is derived from an EMBL/GenBank/DDBJ whole genome shotgun (WGS) entry which is preliminary data.</text>
</comment>